<dbReference type="Pfam" id="PF12833">
    <property type="entry name" value="HTH_18"/>
    <property type="match status" value="1"/>
</dbReference>
<accession>A0AAV5N5N6</accession>
<keyword evidence="1" id="KW-0805">Transcription regulation</keyword>
<dbReference type="InterPro" id="IPR050204">
    <property type="entry name" value="AraC_XylS_family_regulators"/>
</dbReference>
<dbReference type="InterPro" id="IPR018060">
    <property type="entry name" value="HTH_AraC"/>
</dbReference>
<evidence type="ECO:0000256" key="3">
    <source>
        <dbReference type="ARBA" id="ARBA00023163"/>
    </source>
</evidence>
<dbReference type="PROSITE" id="PS01124">
    <property type="entry name" value="HTH_ARAC_FAMILY_2"/>
    <property type="match status" value="1"/>
</dbReference>
<dbReference type="Gene3D" id="1.10.10.60">
    <property type="entry name" value="Homeodomain-like"/>
    <property type="match status" value="1"/>
</dbReference>
<dbReference type="GO" id="GO:0003700">
    <property type="term" value="F:DNA-binding transcription factor activity"/>
    <property type="evidence" value="ECO:0007669"/>
    <property type="project" value="InterPro"/>
</dbReference>
<keyword evidence="3" id="KW-0804">Transcription</keyword>
<name>A0AAV5N5N6_9GAMM</name>
<organism evidence="5 6">
    <name type="scientific">Leminorella grimontii</name>
    <dbReference type="NCBI Taxonomy" id="82981"/>
    <lineage>
        <taxon>Bacteria</taxon>
        <taxon>Pseudomonadati</taxon>
        <taxon>Pseudomonadota</taxon>
        <taxon>Gammaproteobacteria</taxon>
        <taxon>Enterobacterales</taxon>
        <taxon>Budviciaceae</taxon>
        <taxon>Leminorella</taxon>
    </lineage>
</organism>
<reference evidence="5" key="1">
    <citation type="submission" date="2022-06" db="EMBL/GenBank/DDBJ databases">
        <title>Draft genome sequences of Leminorella grimontii str. JCM5902.</title>
        <authorList>
            <person name="Wakabayashi Y."/>
            <person name="Kojima K."/>
        </authorList>
    </citation>
    <scope>NUCLEOTIDE SEQUENCE</scope>
    <source>
        <strain evidence="5">JCM 5902</strain>
    </source>
</reference>
<evidence type="ECO:0000256" key="1">
    <source>
        <dbReference type="ARBA" id="ARBA00023015"/>
    </source>
</evidence>
<dbReference type="RefSeq" id="WP_027275078.1">
    <property type="nucleotide sequence ID" value="NZ_BRLH01000011.1"/>
</dbReference>
<gene>
    <name evidence="5" type="ORF">SOASR030_31940</name>
</gene>
<sequence length="272" mass="32320">MKLTELYPSPLLRGYISRYWSWQEEANLPPLLPGCGGEMFFYQRPVEITRPGSKESERKTSALLLPRDAAFRFHAHAPISFIAVRFRTGALRHFCPLAETELIDVSLSPSEVWGKSAAELEQRLWETPRVDDKVKMIERFLLHQLTLNRKERHVWLDEAARRMYYQCSHITQRDLVELSGFGERYFQKTFKNHFGVAPRHFQRIIRVEQLTRHLLLHWQKDYLSAALEYGYYDQSHFIKDFRFFIGDTPSRFLQESNFRSHFYNTPSRQNVS</sequence>
<keyword evidence="6" id="KW-1185">Reference proteome</keyword>
<dbReference type="GO" id="GO:0043565">
    <property type="term" value="F:sequence-specific DNA binding"/>
    <property type="evidence" value="ECO:0007669"/>
    <property type="project" value="InterPro"/>
</dbReference>
<proteinExistence type="predicted"/>
<evidence type="ECO:0000313" key="6">
    <source>
        <dbReference type="Proteomes" id="UP001058124"/>
    </source>
</evidence>
<dbReference type="AlphaFoldDB" id="A0AAV5N5N6"/>
<dbReference type="InterPro" id="IPR009057">
    <property type="entry name" value="Homeodomain-like_sf"/>
</dbReference>
<dbReference type="PANTHER" id="PTHR46796">
    <property type="entry name" value="HTH-TYPE TRANSCRIPTIONAL ACTIVATOR RHAS-RELATED"/>
    <property type="match status" value="1"/>
</dbReference>
<evidence type="ECO:0000256" key="2">
    <source>
        <dbReference type="ARBA" id="ARBA00023125"/>
    </source>
</evidence>
<keyword evidence="2" id="KW-0238">DNA-binding</keyword>
<protein>
    <submittedName>
        <fullName evidence="5">AraC family transcriptional regulator</fullName>
    </submittedName>
</protein>
<evidence type="ECO:0000259" key="4">
    <source>
        <dbReference type="PROSITE" id="PS01124"/>
    </source>
</evidence>
<dbReference type="PANTHER" id="PTHR46796:SF13">
    <property type="entry name" value="HTH-TYPE TRANSCRIPTIONAL ACTIVATOR RHAS"/>
    <property type="match status" value="1"/>
</dbReference>
<comment type="caution">
    <text evidence="5">The sequence shown here is derived from an EMBL/GenBank/DDBJ whole genome shotgun (WGS) entry which is preliminary data.</text>
</comment>
<dbReference type="SMART" id="SM00342">
    <property type="entry name" value="HTH_ARAC"/>
    <property type="match status" value="1"/>
</dbReference>
<feature type="domain" description="HTH araC/xylS-type" evidence="4">
    <location>
        <begin position="150"/>
        <end position="255"/>
    </location>
</feature>
<dbReference type="SUPFAM" id="SSF46689">
    <property type="entry name" value="Homeodomain-like"/>
    <property type="match status" value="1"/>
</dbReference>
<evidence type="ECO:0000313" key="5">
    <source>
        <dbReference type="EMBL" id="GKX57082.1"/>
    </source>
</evidence>
<dbReference type="Proteomes" id="UP001058124">
    <property type="component" value="Unassembled WGS sequence"/>
</dbReference>
<dbReference type="EMBL" id="BRLH01000011">
    <property type="protein sequence ID" value="GKX57082.1"/>
    <property type="molecule type" value="Genomic_DNA"/>
</dbReference>